<organism evidence="1 2">
    <name type="scientific">Cryomorpha ignava</name>
    <dbReference type="NCBI Taxonomy" id="101383"/>
    <lineage>
        <taxon>Bacteria</taxon>
        <taxon>Pseudomonadati</taxon>
        <taxon>Bacteroidota</taxon>
        <taxon>Flavobacteriia</taxon>
        <taxon>Flavobacteriales</taxon>
        <taxon>Cryomorphaceae</taxon>
        <taxon>Cryomorpha</taxon>
    </lineage>
</organism>
<evidence type="ECO:0000313" key="2">
    <source>
        <dbReference type="Proteomes" id="UP000486602"/>
    </source>
</evidence>
<dbReference type="PROSITE" id="PS51257">
    <property type="entry name" value="PROKAR_LIPOPROTEIN"/>
    <property type="match status" value="1"/>
</dbReference>
<sequence length="200" mass="22937">MKILFNLFLFLLMITGVVGCKKDESPSGSDEKEGVLYFRGFDEEQIIFYVGGEERSSSDFDFTKLFNETRQSWISESYYQDNTYFFDGDTLEIDVGEGLISRKAYLFSNDSVFTTEPDIITSIYYQSYIGMGTKTEIRNKQGLSYTRVYRANGTVKEGGGFEPSKYNTPESMIGRSEFQGIDQMGENDTLLLLNQRKLYN</sequence>
<comment type="caution">
    <text evidence="1">The sequence shown here is derived from an EMBL/GenBank/DDBJ whole genome shotgun (WGS) entry which is preliminary data.</text>
</comment>
<accession>A0A7K3WP04</accession>
<keyword evidence="2" id="KW-1185">Reference proteome</keyword>
<reference evidence="1 2" key="1">
    <citation type="submission" date="2020-02" db="EMBL/GenBank/DDBJ databases">
        <title>Out from the shadows clarifying the taxonomy of the family Cryomorphaceae and related taxa by utilizing the GTDB taxonomic framework.</title>
        <authorList>
            <person name="Bowman J.P."/>
        </authorList>
    </citation>
    <scope>NUCLEOTIDE SEQUENCE [LARGE SCALE GENOMIC DNA]</scope>
    <source>
        <strain evidence="1 2">QSSC 1-22</strain>
    </source>
</reference>
<dbReference type="RefSeq" id="WP_163284254.1">
    <property type="nucleotide sequence ID" value="NZ_JAAGVY010000009.1"/>
</dbReference>
<protein>
    <submittedName>
        <fullName evidence="1">Uncharacterized protein</fullName>
    </submittedName>
</protein>
<dbReference type="Proteomes" id="UP000486602">
    <property type="component" value="Unassembled WGS sequence"/>
</dbReference>
<proteinExistence type="predicted"/>
<dbReference type="AlphaFoldDB" id="A0A7K3WP04"/>
<name>A0A7K3WP04_9FLAO</name>
<dbReference type="EMBL" id="JAAGVY010000009">
    <property type="protein sequence ID" value="NEN23234.1"/>
    <property type="molecule type" value="Genomic_DNA"/>
</dbReference>
<gene>
    <name evidence="1" type="ORF">G3O08_06940</name>
</gene>
<evidence type="ECO:0000313" key="1">
    <source>
        <dbReference type="EMBL" id="NEN23234.1"/>
    </source>
</evidence>